<dbReference type="Proteomes" id="UP000092691">
    <property type="component" value="Chromosome"/>
</dbReference>
<dbReference type="EMBL" id="CP016286">
    <property type="protein sequence ID" value="ANP86040.1"/>
    <property type="molecule type" value="Genomic_DNA"/>
</dbReference>
<dbReference type="AlphaFoldDB" id="A0A1B1C8H9"/>
<sequence length="88" mass="10090">MLDQPGKRAYKIPIGPEFRPYLYDAIMRFSYLHPSVQVAVDTDVMLTGAEGTDVADLIRDFHFTLCRQKIYAETLPLRRTLIEGVMGR</sequence>
<protein>
    <submittedName>
        <fullName evidence="1">Uncharacterized protein</fullName>
    </submittedName>
</protein>
<gene>
    <name evidence="1" type="ORF">BA011_10080</name>
</gene>
<accession>A0A1B1C8H9</accession>
<evidence type="ECO:0000313" key="2">
    <source>
        <dbReference type="Proteomes" id="UP000092691"/>
    </source>
</evidence>
<reference evidence="1 2" key="1">
    <citation type="submission" date="2016-06" db="EMBL/GenBank/DDBJ databases">
        <title>Microsymbionts genomes from the relict species Vavilovia formosa.</title>
        <authorList>
            <person name="Chirak E."/>
            <person name="Kimeklis A."/>
            <person name="Andronov E."/>
        </authorList>
    </citation>
    <scope>NUCLEOTIDE SEQUENCE [LARGE SCALE GENOMIC DNA]</scope>
    <source>
        <strain evidence="1 2">Vaf10</strain>
    </source>
</reference>
<organism evidence="1 2">
    <name type="scientific">Rhizobium leguminosarum</name>
    <dbReference type="NCBI Taxonomy" id="384"/>
    <lineage>
        <taxon>Bacteria</taxon>
        <taxon>Pseudomonadati</taxon>
        <taxon>Pseudomonadota</taxon>
        <taxon>Alphaproteobacteria</taxon>
        <taxon>Hyphomicrobiales</taxon>
        <taxon>Rhizobiaceae</taxon>
        <taxon>Rhizobium/Agrobacterium group</taxon>
        <taxon>Rhizobium</taxon>
    </lineage>
</organism>
<name>A0A1B1C8H9_RHILE</name>
<dbReference type="RefSeq" id="WP_065280342.1">
    <property type="nucleotide sequence ID" value="NZ_CP016286.1"/>
</dbReference>
<evidence type="ECO:0000313" key="1">
    <source>
        <dbReference type="EMBL" id="ANP86040.1"/>
    </source>
</evidence>
<proteinExistence type="predicted"/>
<dbReference type="OrthoDB" id="7861469at2"/>